<protein>
    <submittedName>
        <fullName evidence="1">Putative secreted peptide</fullName>
    </submittedName>
</protein>
<reference evidence="1" key="1">
    <citation type="submission" date="2018-01" db="EMBL/GenBank/DDBJ databases">
        <title>An insight into the sialome of Amazonian anophelines.</title>
        <authorList>
            <person name="Ribeiro J.M."/>
            <person name="Scarpassa V."/>
            <person name="Calvo E."/>
        </authorList>
    </citation>
    <scope>NUCLEOTIDE SEQUENCE</scope>
    <source>
        <tissue evidence="1">Salivary glands</tissue>
    </source>
</reference>
<name>A0A2M3ZSL9_9DIPT</name>
<proteinExistence type="predicted"/>
<dbReference type="AlphaFoldDB" id="A0A2M3ZSL9"/>
<dbReference type="EMBL" id="GGFM01010816">
    <property type="protein sequence ID" value="MBW31567.1"/>
    <property type="molecule type" value="Transcribed_RNA"/>
</dbReference>
<sequence length="84" mass="9237">MYPDRFPSLSLFISFSLFLSLSRSLSCSLCIFFCLSLSASVTSRISATFPFVPARGLRVYCLGVYPSGVCLPLSTSSTQHGRWV</sequence>
<organism evidence="1">
    <name type="scientific">Anopheles braziliensis</name>
    <dbReference type="NCBI Taxonomy" id="58242"/>
    <lineage>
        <taxon>Eukaryota</taxon>
        <taxon>Metazoa</taxon>
        <taxon>Ecdysozoa</taxon>
        <taxon>Arthropoda</taxon>
        <taxon>Hexapoda</taxon>
        <taxon>Insecta</taxon>
        <taxon>Pterygota</taxon>
        <taxon>Neoptera</taxon>
        <taxon>Endopterygota</taxon>
        <taxon>Diptera</taxon>
        <taxon>Nematocera</taxon>
        <taxon>Culicoidea</taxon>
        <taxon>Culicidae</taxon>
        <taxon>Anophelinae</taxon>
        <taxon>Anopheles</taxon>
    </lineage>
</organism>
<accession>A0A2M3ZSL9</accession>
<evidence type="ECO:0000313" key="1">
    <source>
        <dbReference type="EMBL" id="MBW31567.1"/>
    </source>
</evidence>